<keyword evidence="1" id="KW-1133">Transmembrane helix</keyword>
<evidence type="ECO:0000313" key="2">
    <source>
        <dbReference type="EMBL" id="TSB05045.1"/>
    </source>
</evidence>
<sequence length="187" mass="20113">MHDTNPAHFAARPVPLWRIIGWGSAVALLITPLIAMQFTHEVQWDETDFLVAAIIFATVGGLVELTVRLTANWLSRLGAFFAILAGFMVIWSNLAVGMIGNEDNPVNLWFGVVLLIAVLGACISRLHRAILPTAMLAAGVAQAAIGLFAGILGSDFRGGVFTIILSVSWLISSALFATSRGRRKAMR</sequence>
<evidence type="ECO:0000313" key="3">
    <source>
        <dbReference type="Proteomes" id="UP000320160"/>
    </source>
</evidence>
<keyword evidence="1" id="KW-0472">Membrane</keyword>
<proteinExistence type="predicted"/>
<feature type="transmembrane region" description="Helical" evidence="1">
    <location>
        <begin position="79"/>
        <end position="100"/>
    </location>
</feature>
<keyword evidence="3" id="KW-1185">Reference proteome</keyword>
<evidence type="ECO:0000256" key="1">
    <source>
        <dbReference type="SAM" id="Phobius"/>
    </source>
</evidence>
<dbReference type="RefSeq" id="WP_143775961.1">
    <property type="nucleotide sequence ID" value="NZ_VKKU01000001.1"/>
</dbReference>
<accession>A0A553WJZ5</accession>
<protein>
    <submittedName>
        <fullName evidence="2">Uncharacterized protein</fullName>
    </submittedName>
</protein>
<dbReference type="EMBL" id="VKKU01000001">
    <property type="protein sequence ID" value="TSB05045.1"/>
    <property type="molecule type" value="Genomic_DNA"/>
</dbReference>
<comment type="caution">
    <text evidence="2">The sequence shown here is derived from an EMBL/GenBank/DDBJ whole genome shotgun (WGS) entry which is preliminary data.</text>
</comment>
<feature type="transmembrane region" description="Helical" evidence="1">
    <location>
        <begin position="158"/>
        <end position="177"/>
    </location>
</feature>
<dbReference type="OrthoDB" id="9813621at2"/>
<feature type="transmembrane region" description="Helical" evidence="1">
    <location>
        <begin position="49"/>
        <end position="67"/>
    </location>
</feature>
<keyword evidence="1" id="KW-0812">Transmembrane</keyword>
<feature type="transmembrane region" description="Helical" evidence="1">
    <location>
        <begin position="16"/>
        <end position="37"/>
    </location>
</feature>
<gene>
    <name evidence="2" type="ORF">FOM92_06580</name>
</gene>
<reference evidence="2 3" key="1">
    <citation type="submission" date="2019-07" db="EMBL/GenBank/DDBJ databases">
        <authorList>
            <person name="Park M."/>
        </authorList>
    </citation>
    <scope>NUCLEOTIDE SEQUENCE [LARGE SCALE GENOMIC DNA]</scope>
    <source>
        <strain evidence="2 3">KCTC32445</strain>
    </source>
</reference>
<dbReference type="Proteomes" id="UP000320160">
    <property type="component" value="Unassembled WGS sequence"/>
</dbReference>
<feature type="transmembrane region" description="Helical" evidence="1">
    <location>
        <begin position="106"/>
        <end position="123"/>
    </location>
</feature>
<organism evidence="2 3">
    <name type="scientific">Sphingorhabdus contaminans</name>
    <dbReference type="NCBI Taxonomy" id="1343899"/>
    <lineage>
        <taxon>Bacteria</taxon>
        <taxon>Pseudomonadati</taxon>
        <taxon>Pseudomonadota</taxon>
        <taxon>Alphaproteobacteria</taxon>
        <taxon>Sphingomonadales</taxon>
        <taxon>Sphingomonadaceae</taxon>
        <taxon>Sphingorhabdus</taxon>
    </lineage>
</organism>
<name>A0A553WJZ5_9SPHN</name>
<dbReference type="AlphaFoldDB" id="A0A553WJZ5"/>
<feature type="transmembrane region" description="Helical" evidence="1">
    <location>
        <begin position="130"/>
        <end position="152"/>
    </location>
</feature>